<gene>
    <name evidence="2 3" type="primary">Siglech</name>
</gene>
<evidence type="ECO:0000256" key="1">
    <source>
        <dbReference type="SAM" id="SignalP"/>
    </source>
</evidence>
<reference evidence="2" key="3">
    <citation type="submission" date="2025-08" db="UniProtKB">
        <authorList>
            <consortium name="Ensembl"/>
        </authorList>
    </citation>
    <scope>IDENTIFICATION</scope>
    <source>
        <strain evidence="2">C57BL/6J</strain>
    </source>
</reference>
<organism evidence="2 4">
    <name type="scientific">Mus musculus</name>
    <name type="common">Mouse</name>
    <dbReference type="NCBI Taxonomy" id="10090"/>
    <lineage>
        <taxon>Eukaryota</taxon>
        <taxon>Metazoa</taxon>
        <taxon>Chordata</taxon>
        <taxon>Craniata</taxon>
        <taxon>Vertebrata</taxon>
        <taxon>Euteleostomi</taxon>
        <taxon>Mammalia</taxon>
        <taxon>Eutheria</taxon>
        <taxon>Euarchontoglires</taxon>
        <taxon>Glires</taxon>
        <taxon>Rodentia</taxon>
        <taxon>Myomorpha</taxon>
        <taxon>Muroidea</taxon>
        <taxon>Muridae</taxon>
        <taxon>Murinae</taxon>
        <taxon>Mus</taxon>
        <taxon>Mus</taxon>
    </lineage>
</organism>
<dbReference type="Ensembl" id="ENSMUST00000154933.2">
    <property type="protein sequence ID" value="ENSMUSP00000122697.2"/>
    <property type="gene ID" value="ENSMUSG00000051504.19"/>
</dbReference>
<feature type="chain" id="PRO_5003087428" evidence="1">
    <location>
        <begin position="19"/>
        <end position="47"/>
    </location>
</feature>
<dbReference type="GeneTree" id="ENSGT01150000286907"/>
<dbReference type="AGR" id="MGI:2443256"/>
<evidence type="ECO:0000313" key="2">
    <source>
        <dbReference type="Ensembl" id="ENSMUSP00000122697.2"/>
    </source>
</evidence>
<sequence>MLLSRLLPLLWVLKWASGNCFILPREVIDWKKEAKHGISVRKGSLCM</sequence>
<dbReference type="Bgee" id="ENSMUSG00000051504">
    <property type="expression patterns" value="Expressed in mesenteric lymph node and 64 other cell types or tissues"/>
</dbReference>
<reference evidence="2 4" key="2">
    <citation type="journal article" date="2011" name="PLoS Biol.">
        <title>Modernizing reference genome assemblies.</title>
        <authorList>
            <person name="Church D.M."/>
            <person name="Schneider V.A."/>
            <person name="Graves T."/>
            <person name="Auger K."/>
            <person name="Cunningham F."/>
            <person name="Bouk N."/>
            <person name="Chen H.C."/>
            <person name="Agarwala R."/>
            <person name="McLaren W.M."/>
            <person name="Ritchie G.R."/>
            <person name="Albracht D."/>
            <person name="Kremitzki M."/>
            <person name="Rock S."/>
            <person name="Kotkiewicz H."/>
            <person name="Kremitzki C."/>
            <person name="Wollam A."/>
            <person name="Trani L."/>
            <person name="Fulton L."/>
            <person name="Fulton R."/>
            <person name="Matthews L."/>
            <person name="Whitehead S."/>
            <person name="Chow W."/>
            <person name="Torrance J."/>
            <person name="Dunn M."/>
            <person name="Harden G."/>
            <person name="Threadgold G."/>
            <person name="Wood J."/>
            <person name="Collins J."/>
            <person name="Heath P."/>
            <person name="Griffiths G."/>
            <person name="Pelan S."/>
            <person name="Grafham D."/>
            <person name="Eichler E.E."/>
            <person name="Weinstock G."/>
            <person name="Mardis E.R."/>
            <person name="Wilson R.K."/>
            <person name="Howe K."/>
            <person name="Flicek P."/>
            <person name="Hubbard T."/>
        </authorList>
    </citation>
    <scope>NUCLEOTIDE SEQUENCE [LARGE SCALE GENOMIC DNA]</scope>
    <source>
        <strain evidence="2 4">C57BL/6J</strain>
    </source>
</reference>
<proteinExistence type="predicted"/>
<dbReference type="ExpressionAtlas" id="D6RFU8">
    <property type="expression patterns" value="baseline and differential"/>
</dbReference>
<dbReference type="VEuPathDB" id="HostDB:ENSMUSG00000051504"/>
<reference evidence="2 4" key="1">
    <citation type="journal article" date="2009" name="PLoS Biol.">
        <title>Lineage-specific biology revealed by a finished genome assembly of the mouse.</title>
        <authorList>
            <consortium name="Mouse Genome Sequencing Consortium"/>
            <person name="Church D.M."/>
            <person name="Goodstadt L."/>
            <person name="Hillier L.W."/>
            <person name="Zody M.C."/>
            <person name="Goldstein S."/>
            <person name="She X."/>
            <person name="Bult C.J."/>
            <person name="Agarwala R."/>
            <person name="Cherry J.L."/>
            <person name="DiCuccio M."/>
            <person name="Hlavina W."/>
            <person name="Kapustin Y."/>
            <person name="Meric P."/>
            <person name="Maglott D."/>
            <person name="Birtle Z."/>
            <person name="Marques A.C."/>
            <person name="Graves T."/>
            <person name="Zhou S."/>
            <person name="Teague B."/>
            <person name="Potamousis K."/>
            <person name="Churas C."/>
            <person name="Place M."/>
            <person name="Herschleb J."/>
            <person name="Runnheim R."/>
            <person name="Forrest D."/>
            <person name="Amos-Landgraf J."/>
            <person name="Schwartz D.C."/>
            <person name="Cheng Z."/>
            <person name="Lindblad-Toh K."/>
            <person name="Eichler E.E."/>
            <person name="Ponting C.P."/>
        </authorList>
    </citation>
    <scope>NUCLEOTIDE SEQUENCE [LARGE SCALE GENOMIC DNA]</scope>
    <source>
        <strain evidence="2 4">C57BL/6J</strain>
    </source>
</reference>
<dbReference type="HOGENOM" id="CLU_3175236_0_0_1"/>
<keyword evidence="4" id="KW-1185">Reference proteome</keyword>
<reference evidence="2" key="4">
    <citation type="submission" date="2025-09" db="UniProtKB">
        <authorList>
            <consortium name="Ensembl"/>
        </authorList>
    </citation>
    <scope>IDENTIFICATION</scope>
    <source>
        <strain evidence="2">C57BL/6J</strain>
    </source>
</reference>
<evidence type="ECO:0000313" key="3">
    <source>
        <dbReference type="MGI" id="MGI:2443256"/>
    </source>
</evidence>
<keyword evidence="1" id="KW-0732">Signal</keyword>
<dbReference type="OrthoDB" id="5843397at2759"/>
<name>D6RFU8_MOUSE</name>
<dbReference type="AlphaFoldDB" id="D6RFU8"/>
<accession>D6RFU8</accession>
<dbReference type="MGI" id="MGI:2443256">
    <property type="gene designation" value="Siglech"/>
</dbReference>
<evidence type="ECO:0000313" key="4">
    <source>
        <dbReference type="Proteomes" id="UP000000589"/>
    </source>
</evidence>
<dbReference type="Proteomes" id="UP000000589">
    <property type="component" value="Chromosome 7"/>
</dbReference>
<protein>
    <submittedName>
        <fullName evidence="2">Sialic acid binding Ig-like lectin H</fullName>
    </submittedName>
</protein>
<feature type="signal peptide" evidence="1">
    <location>
        <begin position="1"/>
        <end position="18"/>
    </location>
</feature>